<feature type="compositionally biased region" description="Acidic residues" evidence="5">
    <location>
        <begin position="534"/>
        <end position="545"/>
    </location>
</feature>
<protein>
    <recommendedName>
        <fullName evidence="6">C2H2-type domain-containing protein</fullName>
    </recommendedName>
</protein>
<feature type="compositionally biased region" description="Low complexity" evidence="5">
    <location>
        <begin position="169"/>
        <end position="179"/>
    </location>
</feature>
<name>A0A5C3QXH8_9AGAR</name>
<dbReference type="InterPro" id="IPR013087">
    <property type="entry name" value="Znf_C2H2_type"/>
</dbReference>
<organism evidence="7 8">
    <name type="scientific">Pterulicium gracile</name>
    <dbReference type="NCBI Taxonomy" id="1884261"/>
    <lineage>
        <taxon>Eukaryota</taxon>
        <taxon>Fungi</taxon>
        <taxon>Dikarya</taxon>
        <taxon>Basidiomycota</taxon>
        <taxon>Agaricomycotina</taxon>
        <taxon>Agaricomycetes</taxon>
        <taxon>Agaricomycetidae</taxon>
        <taxon>Agaricales</taxon>
        <taxon>Pleurotineae</taxon>
        <taxon>Pterulaceae</taxon>
        <taxon>Pterulicium</taxon>
    </lineage>
</organism>
<evidence type="ECO:0000313" key="8">
    <source>
        <dbReference type="Proteomes" id="UP000305067"/>
    </source>
</evidence>
<dbReference type="PANTHER" id="PTHR23235:SF120">
    <property type="entry name" value="KRUPPEL-LIKE FACTOR 15"/>
    <property type="match status" value="1"/>
</dbReference>
<accession>A0A5C3QXH8</accession>
<evidence type="ECO:0000256" key="3">
    <source>
        <dbReference type="ARBA" id="ARBA00022833"/>
    </source>
</evidence>
<keyword evidence="1" id="KW-0479">Metal-binding</keyword>
<dbReference type="PANTHER" id="PTHR23235">
    <property type="entry name" value="KRUEPPEL-LIKE TRANSCRIPTION FACTOR"/>
    <property type="match status" value="1"/>
</dbReference>
<dbReference type="GO" id="GO:0000981">
    <property type="term" value="F:DNA-binding transcription factor activity, RNA polymerase II-specific"/>
    <property type="evidence" value="ECO:0007669"/>
    <property type="project" value="TreeGrafter"/>
</dbReference>
<feature type="compositionally biased region" description="Low complexity" evidence="5">
    <location>
        <begin position="464"/>
        <end position="476"/>
    </location>
</feature>
<evidence type="ECO:0000256" key="4">
    <source>
        <dbReference type="PROSITE-ProRule" id="PRU00042"/>
    </source>
</evidence>
<feature type="region of interest" description="Disordered" evidence="5">
    <location>
        <begin position="521"/>
        <end position="545"/>
    </location>
</feature>
<dbReference type="PROSITE" id="PS00028">
    <property type="entry name" value="ZINC_FINGER_C2H2_1"/>
    <property type="match status" value="2"/>
</dbReference>
<dbReference type="EMBL" id="ML178821">
    <property type="protein sequence ID" value="TFL03074.1"/>
    <property type="molecule type" value="Genomic_DNA"/>
</dbReference>
<feature type="region of interest" description="Disordered" evidence="5">
    <location>
        <begin position="1"/>
        <end position="39"/>
    </location>
</feature>
<evidence type="ECO:0000313" key="7">
    <source>
        <dbReference type="EMBL" id="TFL03074.1"/>
    </source>
</evidence>
<feature type="domain" description="C2H2-type" evidence="6">
    <location>
        <begin position="309"/>
        <end position="331"/>
    </location>
</feature>
<evidence type="ECO:0000259" key="6">
    <source>
        <dbReference type="PROSITE" id="PS50157"/>
    </source>
</evidence>
<dbReference type="InterPro" id="IPR036236">
    <property type="entry name" value="Znf_C2H2_sf"/>
</dbReference>
<dbReference type="STRING" id="1884261.A0A5C3QXH8"/>
<dbReference type="OrthoDB" id="8922241at2759"/>
<evidence type="ECO:0000256" key="1">
    <source>
        <dbReference type="ARBA" id="ARBA00022723"/>
    </source>
</evidence>
<keyword evidence="2 4" id="KW-0863">Zinc-finger</keyword>
<dbReference type="Gene3D" id="3.30.160.60">
    <property type="entry name" value="Classic Zinc Finger"/>
    <property type="match status" value="2"/>
</dbReference>
<dbReference type="Proteomes" id="UP000305067">
    <property type="component" value="Unassembled WGS sequence"/>
</dbReference>
<gene>
    <name evidence="7" type="ORF">BDV98DRAFT_414901</name>
</gene>
<dbReference type="AlphaFoldDB" id="A0A5C3QXH8"/>
<dbReference type="Pfam" id="PF00096">
    <property type="entry name" value="zf-C2H2"/>
    <property type="match status" value="1"/>
</dbReference>
<dbReference type="GO" id="GO:0008270">
    <property type="term" value="F:zinc ion binding"/>
    <property type="evidence" value="ECO:0007669"/>
    <property type="project" value="UniProtKB-KW"/>
</dbReference>
<proteinExistence type="predicted"/>
<keyword evidence="3" id="KW-0862">Zinc</keyword>
<sequence length="545" mass="58281">MSITAHNVHPPPANAEKSDDSDGESGSDDSDSDDDGDFAKKLGDMLWADINKAKAEGGQGGEVAASTAESAPAPDAVQVGPRIASGMKQKALDTIKLILGCLEHDPGASAVFSHTSIEGQNLMAMLTDAMRSGTITKAVVQRVYPIIKSLLNSEILFSSKRKRVEEETQQQQQQQQHQHQQAKRPRTTDTFHQQIAAAAHAIASNFTASVLDPALVSSLQLPLHQLFLFSVTMSARQGPYAHVLQEISGLIQVIGVLAGISIGTNTYQSSPMDIEAAVYPCLHSGCQKIFERLHQLRLHQRSHSDQRPHRCTTCPAAFARSHDLKRHAKLHDRKGWRCGNCLKLFSRRDAIKRHMNRSGAACDGAEITEVEVENDGDQTRDERLSRIWNNGPTDVISSDLDAHEEGELDLGQLVQTQTIVIGLHGLLKSLVGNTSGTAAGATQAVDPSYGQAALASVLARAQSTATASSTPPSTATDQPMLPLSAPTIPNGQAANPYGLSDEQAKILEQAIFNAAAAAQAQAEAEAALERESGLSDDDDELADDG</sequence>
<feature type="domain" description="C2H2-type" evidence="6">
    <location>
        <begin position="279"/>
        <end position="308"/>
    </location>
</feature>
<dbReference type="GO" id="GO:0000978">
    <property type="term" value="F:RNA polymerase II cis-regulatory region sequence-specific DNA binding"/>
    <property type="evidence" value="ECO:0007669"/>
    <property type="project" value="TreeGrafter"/>
</dbReference>
<reference evidence="7 8" key="1">
    <citation type="journal article" date="2019" name="Nat. Ecol. Evol.">
        <title>Megaphylogeny resolves global patterns of mushroom evolution.</title>
        <authorList>
            <person name="Varga T."/>
            <person name="Krizsan K."/>
            <person name="Foldi C."/>
            <person name="Dima B."/>
            <person name="Sanchez-Garcia M."/>
            <person name="Sanchez-Ramirez S."/>
            <person name="Szollosi G.J."/>
            <person name="Szarkandi J.G."/>
            <person name="Papp V."/>
            <person name="Albert L."/>
            <person name="Andreopoulos W."/>
            <person name="Angelini C."/>
            <person name="Antonin V."/>
            <person name="Barry K.W."/>
            <person name="Bougher N.L."/>
            <person name="Buchanan P."/>
            <person name="Buyck B."/>
            <person name="Bense V."/>
            <person name="Catcheside P."/>
            <person name="Chovatia M."/>
            <person name="Cooper J."/>
            <person name="Damon W."/>
            <person name="Desjardin D."/>
            <person name="Finy P."/>
            <person name="Geml J."/>
            <person name="Haridas S."/>
            <person name="Hughes K."/>
            <person name="Justo A."/>
            <person name="Karasinski D."/>
            <person name="Kautmanova I."/>
            <person name="Kiss B."/>
            <person name="Kocsube S."/>
            <person name="Kotiranta H."/>
            <person name="LaButti K.M."/>
            <person name="Lechner B.E."/>
            <person name="Liimatainen K."/>
            <person name="Lipzen A."/>
            <person name="Lukacs Z."/>
            <person name="Mihaltcheva S."/>
            <person name="Morgado L.N."/>
            <person name="Niskanen T."/>
            <person name="Noordeloos M.E."/>
            <person name="Ohm R.A."/>
            <person name="Ortiz-Santana B."/>
            <person name="Ovrebo C."/>
            <person name="Racz N."/>
            <person name="Riley R."/>
            <person name="Savchenko A."/>
            <person name="Shiryaev A."/>
            <person name="Soop K."/>
            <person name="Spirin V."/>
            <person name="Szebenyi C."/>
            <person name="Tomsovsky M."/>
            <person name="Tulloss R.E."/>
            <person name="Uehling J."/>
            <person name="Grigoriev I.V."/>
            <person name="Vagvolgyi C."/>
            <person name="Papp T."/>
            <person name="Martin F.M."/>
            <person name="Miettinen O."/>
            <person name="Hibbett D.S."/>
            <person name="Nagy L.G."/>
        </authorList>
    </citation>
    <scope>NUCLEOTIDE SEQUENCE [LARGE SCALE GENOMIC DNA]</scope>
    <source>
        <strain evidence="7 8">CBS 309.79</strain>
    </source>
</reference>
<feature type="region of interest" description="Disordered" evidence="5">
    <location>
        <begin position="464"/>
        <end position="496"/>
    </location>
</feature>
<dbReference type="SMART" id="SM00355">
    <property type="entry name" value="ZnF_C2H2"/>
    <property type="match status" value="3"/>
</dbReference>
<dbReference type="SUPFAM" id="SSF57667">
    <property type="entry name" value="beta-beta-alpha zinc fingers"/>
    <property type="match status" value="1"/>
</dbReference>
<feature type="compositionally biased region" description="Acidic residues" evidence="5">
    <location>
        <begin position="19"/>
        <end position="36"/>
    </location>
</feature>
<keyword evidence="8" id="KW-1185">Reference proteome</keyword>
<evidence type="ECO:0000256" key="5">
    <source>
        <dbReference type="SAM" id="MobiDB-lite"/>
    </source>
</evidence>
<evidence type="ECO:0000256" key="2">
    <source>
        <dbReference type="ARBA" id="ARBA00022771"/>
    </source>
</evidence>
<feature type="region of interest" description="Disordered" evidence="5">
    <location>
        <begin position="162"/>
        <end position="190"/>
    </location>
</feature>
<dbReference type="PROSITE" id="PS50157">
    <property type="entry name" value="ZINC_FINGER_C2H2_2"/>
    <property type="match status" value="2"/>
</dbReference>